<dbReference type="AlphaFoldDB" id="A0A835KRR6"/>
<feature type="compositionally biased region" description="Polar residues" evidence="1">
    <location>
        <begin position="43"/>
        <end position="75"/>
    </location>
</feature>
<reference evidence="2" key="1">
    <citation type="submission" date="2020-07" db="EMBL/GenBank/DDBJ databases">
        <title>Genome sequence and genetic diversity analysis of an under-domesticated orphan crop, white fonio (Digitaria exilis).</title>
        <authorList>
            <person name="Bennetzen J.L."/>
            <person name="Chen S."/>
            <person name="Ma X."/>
            <person name="Wang X."/>
            <person name="Yssel A.E.J."/>
            <person name="Chaluvadi S.R."/>
            <person name="Johnson M."/>
            <person name="Gangashetty P."/>
            <person name="Hamidou F."/>
            <person name="Sanogo M.D."/>
            <person name="Zwaenepoel A."/>
            <person name="Wallace J."/>
            <person name="Van De Peer Y."/>
            <person name="Van Deynze A."/>
        </authorList>
    </citation>
    <scope>NUCLEOTIDE SEQUENCE</scope>
    <source>
        <tissue evidence="2">Leaves</tissue>
    </source>
</reference>
<evidence type="ECO:0000256" key="1">
    <source>
        <dbReference type="SAM" id="MobiDB-lite"/>
    </source>
</evidence>
<keyword evidence="3" id="KW-1185">Reference proteome</keyword>
<feature type="region of interest" description="Disordered" evidence="1">
    <location>
        <begin position="1"/>
        <end position="26"/>
    </location>
</feature>
<feature type="region of interest" description="Disordered" evidence="1">
    <location>
        <begin position="40"/>
        <end position="86"/>
    </location>
</feature>
<evidence type="ECO:0000313" key="2">
    <source>
        <dbReference type="EMBL" id="KAF8769446.1"/>
    </source>
</evidence>
<dbReference type="Proteomes" id="UP000636709">
    <property type="component" value="Unassembled WGS sequence"/>
</dbReference>
<comment type="caution">
    <text evidence="2">The sequence shown here is derived from an EMBL/GenBank/DDBJ whole genome shotgun (WGS) entry which is preliminary data.</text>
</comment>
<accession>A0A835KRR6</accession>
<organism evidence="2 3">
    <name type="scientific">Digitaria exilis</name>
    <dbReference type="NCBI Taxonomy" id="1010633"/>
    <lineage>
        <taxon>Eukaryota</taxon>
        <taxon>Viridiplantae</taxon>
        <taxon>Streptophyta</taxon>
        <taxon>Embryophyta</taxon>
        <taxon>Tracheophyta</taxon>
        <taxon>Spermatophyta</taxon>
        <taxon>Magnoliopsida</taxon>
        <taxon>Liliopsida</taxon>
        <taxon>Poales</taxon>
        <taxon>Poaceae</taxon>
        <taxon>PACMAD clade</taxon>
        <taxon>Panicoideae</taxon>
        <taxon>Panicodae</taxon>
        <taxon>Paniceae</taxon>
        <taxon>Anthephorinae</taxon>
        <taxon>Digitaria</taxon>
    </lineage>
</organism>
<name>A0A835KRR6_9POAL</name>
<evidence type="ECO:0000313" key="3">
    <source>
        <dbReference type="Proteomes" id="UP000636709"/>
    </source>
</evidence>
<dbReference type="EMBL" id="JACEFO010000440">
    <property type="protein sequence ID" value="KAF8769446.1"/>
    <property type="molecule type" value="Genomic_DNA"/>
</dbReference>
<protein>
    <submittedName>
        <fullName evidence="2">Uncharacterized protein</fullName>
    </submittedName>
</protein>
<sequence>MRGSSPSSPYVMRSAHPPSTAPGAIAGSLPLALPMIGTAMRTHPTSTPSLRTTPVQCPASSSTCPRRISSAQMTGSPSSPPKRSRS</sequence>
<gene>
    <name evidence="2" type="ORF">HU200_006477</name>
</gene>
<proteinExistence type="predicted"/>